<dbReference type="AlphaFoldDB" id="A0AAD9HGJ4"/>
<evidence type="ECO:0000256" key="1">
    <source>
        <dbReference type="SAM" id="MobiDB-lite"/>
    </source>
</evidence>
<dbReference type="Proteomes" id="UP001232148">
    <property type="component" value="Unassembled WGS sequence"/>
</dbReference>
<organism evidence="2 3">
    <name type="scientific">Colletotrichum zoysiae</name>
    <dbReference type="NCBI Taxonomy" id="1216348"/>
    <lineage>
        <taxon>Eukaryota</taxon>
        <taxon>Fungi</taxon>
        <taxon>Dikarya</taxon>
        <taxon>Ascomycota</taxon>
        <taxon>Pezizomycotina</taxon>
        <taxon>Sordariomycetes</taxon>
        <taxon>Hypocreomycetidae</taxon>
        <taxon>Glomerellales</taxon>
        <taxon>Glomerellaceae</taxon>
        <taxon>Colletotrichum</taxon>
        <taxon>Colletotrichum graminicola species complex</taxon>
    </lineage>
</organism>
<accession>A0AAD9HGJ4</accession>
<dbReference type="EMBL" id="MU842889">
    <property type="protein sequence ID" value="KAK2027756.1"/>
    <property type="molecule type" value="Genomic_DNA"/>
</dbReference>
<keyword evidence="3" id="KW-1185">Reference proteome</keyword>
<feature type="region of interest" description="Disordered" evidence="1">
    <location>
        <begin position="1"/>
        <end position="22"/>
    </location>
</feature>
<protein>
    <submittedName>
        <fullName evidence="2">Uncharacterized protein</fullName>
    </submittedName>
</protein>
<evidence type="ECO:0000313" key="3">
    <source>
        <dbReference type="Proteomes" id="UP001232148"/>
    </source>
</evidence>
<proteinExistence type="predicted"/>
<comment type="caution">
    <text evidence="2">The sequence shown here is derived from an EMBL/GenBank/DDBJ whole genome shotgun (WGS) entry which is preliminary data.</text>
</comment>
<gene>
    <name evidence="2" type="ORF">LX32DRAFT_429371</name>
</gene>
<sequence length="107" mass="12740">MPWDPETVDRRPETEEEWEEGLQMTRKRREIIRARDDGGHRLGKMEISQVVRDCGFGFITSKMASWEYRTISALDFKYCCLEFVEGLEALRRTRAYMGQRHNRIGPR</sequence>
<reference evidence="2" key="1">
    <citation type="submission" date="2021-06" db="EMBL/GenBank/DDBJ databases">
        <title>Comparative genomics, transcriptomics and evolutionary studies reveal genomic signatures of adaptation to plant cell wall in hemibiotrophic fungi.</title>
        <authorList>
            <consortium name="DOE Joint Genome Institute"/>
            <person name="Baroncelli R."/>
            <person name="Diaz J.F."/>
            <person name="Benocci T."/>
            <person name="Peng M."/>
            <person name="Battaglia E."/>
            <person name="Haridas S."/>
            <person name="Andreopoulos W."/>
            <person name="Labutti K."/>
            <person name="Pangilinan J."/>
            <person name="Floch G.L."/>
            <person name="Makela M.R."/>
            <person name="Henrissat B."/>
            <person name="Grigoriev I.V."/>
            <person name="Crouch J.A."/>
            <person name="De Vries R.P."/>
            <person name="Sukno S.A."/>
            <person name="Thon M.R."/>
        </authorList>
    </citation>
    <scope>NUCLEOTIDE SEQUENCE</scope>
    <source>
        <strain evidence="2">MAFF235873</strain>
    </source>
</reference>
<evidence type="ECO:0000313" key="2">
    <source>
        <dbReference type="EMBL" id="KAK2027756.1"/>
    </source>
</evidence>
<name>A0AAD9HGJ4_9PEZI</name>